<evidence type="ECO:0000256" key="1">
    <source>
        <dbReference type="ARBA" id="ARBA00001946"/>
    </source>
</evidence>
<dbReference type="RefSeq" id="WP_183470647.1">
    <property type="nucleotide sequence ID" value="NZ_JACIBX010000002.1"/>
</dbReference>
<evidence type="ECO:0000259" key="3">
    <source>
        <dbReference type="PROSITE" id="PS51462"/>
    </source>
</evidence>
<reference evidence="4 5" key="1">
    <citation type="submission" date="2020-08" db="EMBL/GenBank/DDBJ databases">
        <title>Genomic Encyclopedia of Type Strains, Phase III (KMG-III): the genomes of soil and plant-associated and newly described type strains.</title>
        <authorList>
            <person name="Whitman W."/>
        </authorList>
    </citation>
    <scope>NUCLEOTIDE SEQUENCE [LARGE SCALE GENOMIC DNA]</scope>
    <source>
        <strain evidence="4 5">CECT 8572</strain>
    </source>
</reference>
<dbReference type="PROSITE" id="PS51462">
    <property type="entry name" value="NUDIX"/>
    <property type="match status" value="1"/>
</dbReference>
<dbReference type="SUPFAM" id="SSF55811">
    <property type="entry name" value="Nudix"/>
    <property type="match status" value="1"/>
</dbReference>
<feature type="domain" description="Nudix hydrolase" evidence="3">
    <location>
        <begin position="12"/>
        <end position="145"/>
    </location>
</feature>
<dbReference type="Gene3D" id="3.90.79.10">
    <property type="entry name" value="Nucleoside Triphosphate Pyrophosphohydrolase"/>
    <property type="match status" value="1"/>
</dbReference>
<keyword evidence="5" id="KW-1185">Reference proteome</keyword>
<sequence>MTASYSPDWRGESFDGAKAALFIGDRLMVIRRDDRPDIPYPGALDFPGGGREGRETPEQTLAREMHEEVGLDMGEAALLWRRPFDSATRPGRVWFFVMRMQAGAEARIVFGDEGQGWSLMPPARFLAATDAVPSLQARLRLWMEGPDAPELL</sequence>
<dbReference type="EC" id="3.6.1.55" evidence="4"/>
<dbReference type="Proteomes" id="UP000576152">
    <property type="component" value="Unassembled WGS sequence"/>
</dbReference>
<keyword evidence="2 4" id="KW-0378">Hydrolase</keyword>
<dbReference type="PROSITE" id="PS00893">
    <property type="entry name" value="NUDIX_BOX"/>
    <property type="match status" value="1"/>
</dbReference>
<dbReference type="Pfam" id="PF00293">
    <property type="entry name" value="NUDIX"/>
    <property type="match status" value="1"/>
</dbReference>
<dbReference type="GO" id="GO:0035539">
    <property type="term" value="F:8-oxo-7,8-dihydrodeoxyguanosine triphosphate pyrophosphatase activity"/>
    <property type="evidence" value="ECO:0007669"/>
    <property type="project" value="UniProtKB-EC"/>
</dbReference>
<organism evidence="4 5">
    <name type="scientific">Limimaricola variabilis</name>
    <dbReference type="NCBI Taxonomy" id="1492771"/>
    <lineage>
        <taxon>Bacteria</taxon>
        <taxon>Pseudomonadati</taxon>
        <taxon>Pseudomonadota</taxon>
        <taxon>Alphaproteobacteria</taxon>
        <taxon>Rhodobacterales</taxon>
        <taxon>Paracoccaceae</taxon>
        <taxon>Limimaricola</taxon>
    </lineage>
</organism>
<dbReference type="CDD" id="cd04682">
    <property type="entry name" value="NUDIX_Hydrolase"/>
    <property type="match status" value="1"/>
</dbReference>
<dbReference type="InterPro" id="IPR015797">
    <property type="entry name" value="NUDIX_hydrolase-like_dom_sf"/>
</dbReference>
<dbReference type="InterPro" id="IPR000086">
    <property type="entry name" value="NUDIX_hydrolase_dom"/>
</dbReference>
<comment type="caution">
    <text evidence="4">The sequence shown here is derived from an EMBL/GenBank/DDBJ whole genome shotgun (WGS) entry which is preliminary data.</text>
</comment>
<accession>A0ABR6HM96</accession>
<evidence type="ECO:0000313" key="4">
    <source>
        <dbReference type="EMBL" id="MBB3711563.1"/>
    </source>
</evidence>
<comment type="cofactor">
    <cofactor evidence="1">
        <name>Mg(2+)</name>
        <dbReference type="ChEBI" id="CHEBI:18420"/>
    </cofactor>
</comment>
<dbReference type="EMBL" id="JACIBX010000002">
    <property type="protein sequence ID" value="MBB3711563.1"/>
    <property type="molecule type" value="Genomic_DNA"/>
</dbReference>
<dbReference type="InterPro" id="IPR020084">
    <property type="entry name" value="NUDIX_hydrolase_CS"/>
</dbReference>
<name>A0ABR6HM96_9RHOB</name>
<gene>
    <name evidence="4" type="ORF">FHS00_001125</name>
</gene>
<proteinExistence type="predicted"/>
<evidence type="ECO:0000256" key="2">
    <source>
        <dbReference type="ARBA" id="ARBA00022801"/>
    </source>
</evidence>
<evidence type="ECO:0000313" key="5">
    <source>
        <dbReference type="Proteomes" id="UP000576152"/>
    </source>
</evidence>
<protein>
    <submittedName>
        <fullName evidence="4">8-oxo-dGTP diphosphatase</fullName>
        <ecNumber evidence="4">3.6.1.55</ecNumber>
    </submittedName>
</protein>